<feature type="compositionally biased region" description="Basic and acidic residues" evidence="1">
    <location>
        <begin position="18"/>
        <end position="32"/>
    </location>
</feature>
<reference evidence="3" key="1">
    <citation type="submission" date="2022-11" db="UniProtKB">
        <authorList>
            <consortium name="WormBaseParasite"/>
        </authorList>
    </citation>
    <scope>IDENTIFICATION</scope>
</reference>
<feature type="compositionally biased region" description="Acidic residues" evidence="1">
    <location>
        <begin position="1"/>
        <end position="17"/>
    </location>
</feature>
<organism evidence="2 3">
    <name type="scientific">Ditylenchus dipsaci</name>
    <dbReference type="NCBI Taxonomy" id="166011"/>
    <lineage>
        <taxon>Eukaryota</taxon>
        <taxon>Metazoa</taxon>
        <taxon>Ecdysozoa</taxon>
        <taxon>Nematoda</taxon>
        <taxon>Chromadorea</taxon>
        <taxon>Rhabditida</taxon>
        <taxon>Tylenchina</taxon>
        <taxon>Tylenchomorpha</taxon>
        <taxon>Sphaerularioidea</taxon>
        <taxon>Anguinidae</taxon>
        <taxon>Anguininae</taxon>
        <taxon>Ditylenchus</taxon>
    </lineage>
</organism>
<feature type="compositionally biased region" description="Basic and acidic residues" evidence="1">
    <location>
        <begin position="83"/>
        <end position="106"/>
    </location>
</feature>
<dbReference type="WBParaSite" id="jg12834">
    <property type="protein sequence ID" value="jg12834"/>
    <property type="gene ID" value="jg12834"/>
</dbReference>
<dbReference type="AlphaFoldDB" id="A0A915CUN8"/>
<proteinExistence type="predicted"/>
<evidence type="ECO:0000313" key="2">
    <source>
        <dbReference type="Proteomes" id="UP000887574"/>
    </source>
</evidence>
<dbReference type="Proteomes" id="UP000887574">
    <property type="component" value="Unplaced"/>
</dbReference>
<evidence type="ECO:0000256" key="1">
    <source>
        <dbReference type="SAM" id="MobiDB-lite"/>
    </source>
</evidence>
<protein>
    <submittedName>
        <fullName evidence="3">Uncharacterized protein</fullName>
    </submittedName>
</protein>
<feature type="region of interest" description="Disordered" evidence="1">
    <location>
        <begin position="1"/>
        <end position="112"/>
    </location>
</feature>
<sequence length="286" mass="32727">MDELNLDLELDYDEEQHPDEPTMEKAVSKPRIEAPAPNQAPRIKFPAVREAIQAPPSALPAKNLEDYRIPKKRPDRSRSPISKPREEPVEPRRNNTQSRREPRPRQESQQASLVRHGMLLVTNTTETGLEWHRPCNRIGKHSLCRGTTVEDVLRAANCRRAPPATIAQQPCPTILHGIIARWAFHQPNWAEAVGFVATIMQVPADRLGIFYETNEQRFLKCPGSHLLNNKDTMATMELWVQNCSVARATVQVEPWAPIKSQLLTPPTRFNETQDIFERIATGWYWQ</sequence>
<keyword evidence="2" id="KW-1185">Reference proteome</keyword>
<accession>A0A915CUN8</accession>
<evidence type="ECO:0000313" key="3">
    <source>
        <dbReference type="WBParaSite" id="jg12834"/>
    </source>
</evidence>
<name>A0A915CUN8_9BILA</name>